<dbReference type="EMBL" id="JBFOLJ010000004">
    <property type="protein sequence ID" value="KAL2544126.1"/>
    <property type="molecule type" value="Genomic_DNA"/>
</dbReference>
<feature type="region of interest" description="Disordered" evidence="1">
    <location>
        <begin position="94"/>
        <end position="207"/>
    </location>
</feature>
<proteinExistence type="predicted"/>
<keyword evidence="3" id="KW-1185">Reference proteome</keyword>
<gene>
    <name evidence="2" type="ORF">Fot_13359</name>
</gene>
<dbReference type="Proteomes" id="UP001604277">
    <property type="component" value="Unassembled WGS sequence"/>
</dbReference>
<evidence type="ECO:0000313" key="2">
    <source>
        <dbReference type="EMBL" id="KAL2544126.1"/>
    </source>
</evidence>
<comment type="caution">
    <text evidence="2">The sequence shown here is derived from an EMBL/GenBank/DDBJ whole genome shotgun (WGS) entry which is preliminary data.</text>
</comment>
<name>A0ABD1W385_9LAMI</name>
<feature type="compositionally biased region" description="Polar residues" evidence="1">
    <location>
        <begin position="97"/>
        <end position="109"/>
    </location>
</feature>
<feature type="compositionally biased region" description="Basic and acidic residues" evidence="1">
    <location>
        <begin position="196"/>
        <end position="207"/>
    </location>
</feature>
<evidence type="ECO:0000256" key="1">
    <source>
        <dbReference type="SAM" id="MobiDB-lite"/>
    </source>
</evidence>
<feature type="compositionally biased region" description="Basic and acidic residues" evidence="1">
    <location>
        <begin position="158"/>
        <end position="180"/>
    </location>
</feature>
<sequence>MSLNSERSTPHWDFLNRSSHLSGRNIPPNDSSIDLGNRENQLADNADIQQGQDPKIVSEHVVGCINDRNSPQYTISAPRLLKSLSARFASSHLPAQLESNSSRASSTKGPFSPVRKMFHSFSKSKSRRSPLSSSTEPTDQTTSEHVGLKHDKKYRKSLLHDLSKKSRHSEYNSQSEKKESSNLISQSNPAHLHGVLKLENKHGVSSF</sequence>
<organism evidence="2 3">
    <name type="scientific">Forsythia ovata</name>
    <dbReference type="NCBI Taxonomy" id="205694"/>
    <lineage>
        <taxon>Eukaryota</taxon>
        <taxon>Viridiplantae</taxon>
        <taxon>Streptophyta</taxon>
        <taxon>Embryophyta</taxon>
        <taxon>Tracheophyta</taxon>
        <taxon>Spermatophyta</taxon>
        <taxon>Magnoliopsida</taxon>
        <taxon>eudicotyledons</taxon>
        <taxon>Gunneridae</taxon>
        <taxon>Pentapetalae</taxon>
        <taxon>asterids</taxon>
        <taxon>lamiids</taxon>
        <taxon>Lamiales</taxon>
        <taxon>Oleaceae</taxon>
        <taxon>Forsythieae</taxon>
        <taxon>Forsythia</taxon>
    </lineage>
</organism>
<dbReference type="PANTHER" id="PTHR31390">
    <property type="entry name" value="EXPRESSED PROTEIN"/>
    <property type="match status" value="1"/>
</dbReference>
<feature type="compositionally biased region" description="Polar residues" evidence="1">
    <location>
        <begin position="16"/>
        <end position="37"/>
    </location>
</feature>
<feature type="compositionally biased region" description="Basic residues" evidence="1">
    <location>
        <begin position="116"/>
        <end position="128"/>
    </location>
</feature>
<dbReference type="PANTHER" id="PTHR31390:SF0">
    <property type="entry name" value="DOMAIN PROTEIN, PUTATIVE (DUF3527)-RELATED"/>
    <property type="match status" value="1"/>
</dbReference>
<protein>
    <submittedName>
        <fullName evidence="2">Uncharacterized protein</fullName>
    </submittedName>
</protein>
<evidence type="ECO:0000313" key="3">
    <source>
        <dbReference type="Proteomes" id="UP001604277"/>
    </source>
</evidence>
<reference evidence="3" key="1">
    <citation type="submission" date="2024-07" db="EMBL/GenBank/DDBJ databases">
        <title>Two chromosome-level genome assemblies of Korean endemic species Abeliophyllum distichum and Forsythia ovata (Oleaceae).</title>
        <authorList>
            <person name="Jang H."/>
        </authorList>
    </citation>
    <scope>NUCLEOTIDE SEQUENCE [LARGE SCALE GENOMIC DNA]</scope>
</reference>
<dbReference type="AlphaFoldDB" id="A0ABD1W385"/>
<accession>A0ABD1W385</accession>
<feature type="region of interest" description="Disordered" evidence="1">
    <location>
        <begin position="1"/>
        <end position="37"/>
    </location>
</feature>
<feature type="compositionally biased region" description="Polar residues" evidence="1">
    <location>
        <begin position="135"/>
        <end position="144"/>
    </location>
</feature>